<organism evidence="2 3">
    <name type="scientific">Sphingomonas jatrophae</name>
    <dbReference type="NCBI Taxonomy" id="1166337"/>
    <lineage>
        <taxon>Bacteria</taxon>
        <taxon>Pseudomonadati</taxon>
        <taxon>Pseudomonadota</taxon>
        <taxon>Alphaproteobacteria</taxon>
        <taxon>Sphingomonadales</taxon>
        <taxon>Sphingomonadaceae</taxon>
        <taxon>Sphingomonas</taxon>
    </lineage>
</organism>
<dbReference type="Gene3D" id="3.20.20.150">
    <property type="entry name" value="Divalent-metal-dependent TIM barrel enzymes"/>
    <property type="match status" value="1"/>
</dbReference>
<dbReference type="OrthoDB" id="9072761at2"/>
<dbReference type="InterPro" id="IPR013022">
    <property type="entry name" value="Xyl_isomerase-like_TIM-brl"/>
</dbReference>
<dbReference type="Pfam" id="PF01261">
    <property type="entry name" value="AP_endonuc_2"/>
    <property type="match status" value="1"/>
</dbReference>
<name>A0A1I6M4G4_9SPHN</name>
<dbReference type="InterPro" id="IPR036237">
    <property type="entry name" value="Xyl_isomerase-like_sf"/>
</dbReference>
<sequence length="270" mass="28455">MQRVRDHRIGLASGVLPEFDAEIVVDAAAEAGFDAVGLWVVPDQWPAARIRTVRAAVAAHGLELLDIEVLRMRPGPLADDHRRMVEIAGELGARNLLVVGGEGKADALVEPYAELCALGAAHGVRIALEFMLFSRVRTLDEAAAVVAAAQSPAAALLIDPLHLDRAGYDAAAIAALPTAWLSYAQFCDAPAATLPVDDSVGLLAEAKDDRLLPGEGVLPLHAILDALPPATPLSIELRSRALRETYPDPLARAHAVRLATAEWLGAPVAA</sequence>
<dbReference type="PANTHER" id="PTHR12110:SF48">
    <property type="entry name" value="BLL3656 PROTEIN"/>
    <property type="match status" value="1"/>
</dbReference>
<dbReference type="InterPro" id="IPR050312">
    <property type="entry name" value="IolE/XylAMocC-like"/>
</dbReference>
<gene>
    <name evidence="2" type="ORF">SAMN05192580_3434</name>
</gene>
<dbReference type="GO" id="GO:0016853">
    <property type="term" value="F:isomerase activity"/>
    <property type="evidence" value="ECO:0007669"/>
    <property type="project" value="UniProtKB-KW"/>
</dbReference>
<accession>A0A1I6M4G4</accession>
<protein>
    <submittedName>
        <fullName evidence="2">Sugar phosphate isomerase/epimerase</fullName>
    </submittedName>
</protein>
<dbReference type="AlphaFoldDB" id="A0A1I6M4G4"/>
<feature type="domain" description="Xylose isomerase-like TIM barrel" evidence="1">
    <location>
        <begin position="25"/>
        <end position="241"/>
    </location>
</feature>
<dbReference type="STRING" id="1166337.SAMN05192580_3434"/>
<keyword evidence="3" id="KW-1185">Reference proteome</keyword>
<dbReference type="PANTHER" id="PTHR12110">
    <property type="entry name" value="HYDROXYPYRUVATE ISOMERASE"/>
    <property type="match status" value="1"/>
</dbReference>
<evidence type="ECO:0000259" key="1">
    <source>
        <dbReference type="Pfam" id="PF01261"/>
    </source>
</evidence>
<evidence type="ECO:0000313" key="2">
    <source>
        <dbReference type="EMBL" id="SFS10564.1"/>
    </source>
</evidence>
<dbReference type="EMBL" id="FOZG01000003">
    <property type="protein sequence ID" value="SFS10564.1"/>
    <property type="molecule type" value="Genomic_DNA"/>
</dbReference>
<proteinExistence type="predicted"/>
<evidence type="ECO:0000313" key="3">
    <source>
        <dbReference type="Proteomes" id="UP000198824"/>
    </source>
</evidence>
<reference evidence="2 3" key="1">
    <citation type="submission" date="2016-10" db="EMBL/GenBank/DDBJ databases">
        <authorList>
            <person name="de Groot N.N."/>
        </authorList>
    </citation>
    <scope>NUCLEOTIDE SEQUENCE [LARGE SCALE GENOMIC DNA]</scope>
    <source>
        <strain evidence="2 3">S5-249</strain>
    </source>
</reference>
<keyword evidence="2" id="KW-0413">Isomerase</keyword>
<dbReference type="SUPFAM" id="SSF51658">
    <property type="entry name" value="Xylose isomerase-like"/>
    <property type="match status" value="1"/>
</dbReference>
<dbReference type="Proteomes" id="UP000198824">
    <property type="component" value="Unassembled WGS sequence"/>
</dbReference>